<organism evidence="10 11">
    <name type="scientific">Parageobacillus toebii</name>
    <dbReference type="NCBI Taxonomy" id="153151"/>
    <lineage>
        <taxon>Bacteria</taxon>
        <taxon>Bacillati</taxon>
        <taxon>Bacillota</taxon>
        <taxon>Bacilli</taxon>
        <taxon>Bacillales</taxon>
        <taxon>Anoxybacillaceae</taxon>
        <taxon>Parageobacillus</taxon>
    </lineage>
</organism>
<dbReference type="PATRIC" id="fig|153151.4.peg.1794"/>
<keyword evidence="6" id="KW-0057">Aromatic amino acid biosynthesis</keyword>
<dbReference type="Gene3D" id="3.20.20.70">
    <property type="entry name" value="Aldolase class I"/>
    <property type="match status" value="1"/>
</dbReference>
<evidence type="ECO:0000256" key="9">
    <source>
        <dbReference type="RuleBase" id="RU003662"/>
    </source>
</evidence>
<accession>A0A150N594</accession>
<dbReference type="AlphaFoldDB" id="A0A150N594"/>
<dbReference type="NCBIfam" id="TIGR00262">
    <property type="entry name" value="trpA"/>
    <property type="match status" value="1"/>
</dbReference>
<dbReference type="UniPathway" id="UPA00035">
    <property type="reaction ID" value="UER00044"/>
</dbReference>
<comment type="caution">
    <text evidence="10">The sequence shown here is derived from an EMBL/GenBank/DDBJ whole genome shotgun (WGS) entry which is preliminary data.</text>
</comment>
<evidence type="ECO:0000313" key="11">
    <source>
        <dbReference type="Proteomes" id="UP000075324"/>
    </source>
</evidence>
<dbReference type="InterPro" id="IPR018204">
    <property type="entry name" value="Trp_synthase_alpha_AS"/>
</dbReference>
<keyword evidence="5" id="KW-0822">Tryptophan biosynthesis</keyword>
<comment type="catalytic activity">
    <reaction evidence="8">
        <text>(1S,2R)-1-C-(indol-3-yl)glycerol 3-phosphate + L-serine = D-glyceraldehyde 3-phosphate + L-tryptophan + H2O</text>
        <dbReference type="Rhea" id="RHEA:10532"/>
        <dbReference type="ChEBI" id="CHEBI:15377"/>
        <dbReference type="ChEBI" id="CHEBI:33384"/>
        <dbReference type="ChEBI" id="CHEBI:57912"/>
        <dbReference type="ChEBI" id="CHEBI:58866"/>
        <dbReference type="ChEBI" id="CHEBI:59776"/>
        <dbReference type="EC" id="4.2.1.20"/>
    </reaction>
</comment>
<gene>
    <name evidence="10" type="ORF">B4110_2328</name>
</gene>
<dbReference type="InterPro" id="IPR013785">
    <property type="entry name" value="Aldolase_TIM"/>
</dbReference>
<name>A0A150N594_9BACL</name>
<dbReference type="GO" id="GO:0004834">
    <property type="term" value="F:tryptophan synthase activity"/>
    <property type="evidence" value="ECO:0007669"/>
    <property type="project" value="UniProtKB-EC"/>
</dbReference>
<evidence type="ECO:0000256" key="6">
    <source>
        <dbReference type="ARBA" id="ARBA00023141"/>
    </source>
</evidence>
<sequence>MQLLTVTKPMFIPFIVAGDPRPDITIELALALQEAGADILELGVPYSDPLADGPIIQRAAKRALRQQMTLKKAIELVPEMRKKRSKNSDYSLYVLQSCVTIRRRILFCFSAKK</sequence>
<evidence type="ECO:0000256" key="1">
    <source>
        <dbReference type="ARBA" id="ARBA00004733"/>
    </source>
</evidence>
<comment type="similarity">
    <text evidence="9">Belongs to the TrpA family.</text>
</comment>
<evidence type="ECO:0000256" key="8">
    <source>
        <dbReference type="ARBA" id="ARBA00049047"/>
    </source>
</evidence>
<dbReference type="InterPro" id="IPR011060">
    <property type="entry name" value="RibuloseP-bd_barrel"/>
</dbReference>
<reference evidence="10 11" key="1">
    <citation type="submission" date="2016-01" db="EMBL/GenBank/DDBJ databases">
        <title>Draft Genome Sequences of Seven Thermophilic Sporeformers Isolated from Foods.</title>
        <authorList>
            <person name="Berendsen E.M."/>
            <person name="Wells-Bennik M.H."/>
            <person name="Krawcyk A.O."/>
            <person name="De Jong A."/>
            <person name="Holsappel S."/>
            <person name="Eijlander R.T."/>
            <person name="Kuipers O.P."/>
        </authorList>
    </citation>
    <scope>NUCLEOTIDE SEQUENCE [LARGE SCALE GENOMIC DNA]</scope>
    <source>
        <strain evidence="10 11">B4110</strain>
    </source>
</reference>
<keyword evidence="7 10" id="KW-0456">Lyase</keyword>
<evidence type="ECO:0000256" key="7">
    <source>
        <dbReference type="ARBA" id="ARBA00023239"/>
    </source>
</evidence>
<proteinExistence type="inferred from homology"/>
<dbReference type="InterPro" id="IPR002028">
    <property type="entry name" value="Trp_synthase_suA"/>
</dbReference>
<dbReference type="Pfam" id="PF00290">
    <property type="entry name" value="Trp_syntA"/>
    <property type="match status" value="1"/>
</dbReference>
<dbReference type="PANTHER" id="PTHR43406">
    <property type="entry name" value="TRYPTOPHAN SYNTHASE, ALPHA CHAIN"/>
    <property type="match status" value="1"/>
</dbReference>
<evidence type="ECO:0000256" key="2">
    <source>
        <dbReference type="ARBA" id="ARBA00011270"/>
    </source>
</evidence>
<keyword evidence="4" id="KW-0028">Amino-acid biosynthesis</keyword>
<dbReference type="PROSITE" id="PS00167">
    <property type="entry name" value="TRP_SYNTHASE_ALPHA"/>
    <property type="match status" value="1"/>
</dbReference>
<dbReference type="EMBL" id="LQYW01000030">
    <property type="protein sequence ID" value="KYD31772.1"/>
    <property type="molecule type" value="Genomic_DNA"/>
</dbReference>
<dbReference type="GO" id="GO:0005829">
    <property type="term" value="C:cytosol"/>
    <property type="evidence" value="ECO:0007669"/>
    <property type="project" value="TreeGrafter"/>
</dbReference>
<comment type="pathway">
    <text evidence="1">Amino-acid biosynthesis; L-tryptophan biosynthesis; L-tryptophan from chorismate: step 5/5.</text>
</comment>
<dbReference type="PANTHER" id="PTHR43406:SF1">
    <property type="entry name" value="TRYPTOPHAN SYNTHASE ALPHA CHAIN, CHLOROPLASTIC"/>
    <property type="match status" value="1"/>
</dbReference>
<dbReference type="Proteomes" id="UP000075324">
    <property type="component" value="Unassembled WGS sequence"/>
</dbReference>
<dbReference type="EC" id="4.2.1.20" evidence="3"/>
<evidence type="ECO:0000313" key="10">
    <source>
        <dbReference type="EMBL" id="KYD31772.1"/>
    </source>
</evidence>
<dbReference type="SUPFAM" id="SSF51366">
    <property type="entry name" value="Ribulose-phoshate binding barrel"/>
    <property type="match status" value="1"/>
</dbReference>
<evidence type="ECO:0000256" key="4">
    <source>
        <dbReference type="ARBA" id="ARBA00022605"/>
    </source>
</evidence>
<comment type="subunit">
    <text evidence="2">Tetramer of two alpha and two beta chains.</text>
</comment>
<evidence type="ECO:0000256" key="5">
    <source>
        <dbReference type="ARBA" id="ARBA00022822"/>
    </source>
</evidence>
<evidence type="ECO:0000256" key="3">
    <source>
        <dbReference type="ARBA" id="ARBA00012043"/>
    </source>
</evidence>
<protein>
    <recommendedName>
        <fullName evidence="3">tryptophan synthase</fullName>
        <ecNumber evidence="3">4.2.1.20</ecNumber>
    </recommendedName>
</protein>